<dbReference type="VEuPathDB" id="FungiDB:Z519_01069"/>
<feature type="region of interest" description="Disordered" evidence="1">
    <location>
        <begin position="232"/>
        <end position="259"/>
    </location>
</feature>
<feature type="signal peptide" evidence="2">
    <location>
        <begin position="1"/>
        <end position="24"/>
    </location>
</feature>
<protein>
    <submittedName>
        <fullName evidence="3">Uncharacterized protein</fullName>
    </submittedName>
</protein>
<accession>A0A0D2I2U3</accession>
<evidence type="ECO:0000313" key="4">
    <source>
        <dbReference type="Proteomes" id="UP000053789"/>
    </source>
</evidence>
<dbReference type="RefSeq" id="XP_016624154.1">
    <property type="nucleotide sequence ID" value="XM_016758826.1"/>
</dbReference>
<feature type="compositionally biased region" description="Low complexity" evidence="1">
    <location>
        <begin position="232"/>
        <end position="253"/>
    </location>
</feature>
<dbReference type="OrthoDB" id="3438781at2759"/>
<gene>
    <name evidence="3" type="ORF">Z519_01069</name>
</gene>
<dbReference type="EMBL" id="KN846981">
    <property type="protein sequence ID" value="KIW97485.1"/>
    <property type="molecule type" value="Genomic_DNA"/>
</dbReference>
<evidence type="ECO:0000256" key="2">
    <source>
        <dbReference type="SAM" id="SignalP"/>
    </source>
</evidence>
<evidence type="ECO:0000256" key="1">
    <source>
        <dbReference type="SAM" id="MobiDB-lite"/>
    </source>
</evidence>
<keyword evidence="2" id="KW-0732">Signal</keyword>
<dbReference type="HOGENOM" id="CLU_071858_0_0_1"/>
<keyword evidence="4" id="KW-1185">Reference proteome</keyword>
<dbReference type="GeneID" id="27693997"/>
<organism evidence="3 4">
    <name type="scientific">Cladophialophora bantiana (strain ATCC 10958 / CBS 173.52 / CDC B-1940 / NIH 8579)</name>
    <name type="common">Xylohypha bantiana</name>
    <dbReference type="NCBI Taxonomy" id="1442370"/>
    <lineage>
        <taxon>Eukaryota</taxon>
        <taxon>Fungi</taxon>
        <taxon>Dikarya</taxon>
        <taxon>Ascomycota</taxon>
        <taxon>Pezizomycotina</taxon>
        <taxon>Eurotiomycetes</taxon>
        <taxon>Chaetothyriomycetidae</taxon>
        <taxon>Chaetothyriales</taxon>
        <taxon>Herpotrichiellaceae</taxon>
        <taxon>Cladophialophora</taxon>
    </lineage>
</organism>
<dbReference type="AlphaFoldDB" id="A0A0D2I2U3"/>
<dbReference type="Proteomes" id="UP000053789">
    <property type="component" value="Unassembled WGS sequence"/>
</dbReference>
<sequence>MVPPSLSFSFVPLLVGMHLCLCLADLNPRQSCSSGYHLCSPDGTSTRDVPEIGPGLARLYLNLIQTVNPQSAPAHIVPLGRGSASVHRAREVPGSLCSGAETTQCLLVLSYNVPLCWDKFTTDYYLPDGSYGSISSGNYTTPNGDHANLITGSYRLANGQSGNIYQGDTLEEPNTSMLAVPTPWTSKGVGSAIPASEVGSQASSNFTSMPHLPTLTTGSAASTSSNLATVTTLPGSTAASSSAPLATTPARPSEPSIKPPVTNIALRHSCCGLNHLWRMIMTFAAVTHLVTHW</sequence>
<reference evidence="3" key="1">
    <citation type="submission" date="2015-01" db="EMBL/GenBank/DDBJ databases">
        <title>The Genome Sequence of Cladophialophora bantiana CBS 173.52.</title>
        <authorList>
            <consortium name="The Broad Institute Genomics Platform"/>
            <person name="Cuomo C."/>
            <person name="de Hoog S."/>
            <person name="Gorbushina A."/>
            <person name="Stielow B."/>
            <person name="Teixiera M."/>
            <person name="Abouelleil A."/>
            <person name="Chapman S.B."/>
            <person name="Priest M."/>
            <person name="Young S.K."/>
            <person name="Wortman J."/>
            <person name="Nusbaum C."/>
            <person name="Birren B."/>
        </authorList>
    </citation>
    <scope>NUCLEOTIDE SEQUENCE [LARGE SCALE GENOMIC DNA]</scope>
    <source>
        <strain evidence="3">CBS 173.52</strain>
    </source>
</reference>
<feature type="chain" id="PRO_5002243823" evidence="2">
    <location>
        <begin position="25"/>
        <end position="293"/>
    </location>
</feature>
<evidence type="ECO:0000313" key="3">
    <source>
        <dbReference type="EMBL" id="KIW97485.1"/>
    </source>
</evidence>
<name>A0A0D2I2U3_CLAB1</name>
<proteinExistence type="predicted"/>